<gene>
    <name evidence="3" type="ORF">BU24DRAFT_426646</name>
</gene>
<accession>A0A6A5XFG6</accession>
<feature type="region of interest" description="Disordered" evidence="1">
    <location>
        <begin position="122"/>
        <end position="165"/>
    </location>
</feature>
<dbReference type="GeneID" id="54286417"/>
<dbReference type="Proteomes" id="UP000799778">
    <property type="component" value="Unassembled WGS sequence"/>
</dbReference>
<name>A0A6A5XFG6_9PLEO</name>
<dbReference type="OrthoDB" id="3647at2759"/>
<dbReference type="EMBL" id="ML978074">
    <property type="protein sequence ID" value="KAF2011571.1"/>
    <property type="molecule type" value="Genomic_DNA"/>
</dbReference>
<keyword evidence="2" id="KW-0812">Transmembrane</keyword>
<evidence type="ECO:0000256" key="2">
    <source>
        <dbReference type="SAM" id="Phobius"/>
    </source>
</evidence>
<evidence type="ECO:0000313" key="3">
    <source>
        <dbReference type="EMBL" id="KAF2011571.1"/>
    </source>
</evidence>
<protein>
    <submittedName>
        <fullName evidence="3">Uncharacterized protein</fullName>
    </submittedName>
</protein>
<feature type="compositionally biased region" description="Basic residues" evidence="1">
    <location>
        <begin position="145"/>
        <end position="157"/>
    </location>
</feature>
<feature type="transmembrane region" description="Helical" evidence="2">
    <location>
        <begin position="82"/>
        <end position="112"/>
    </location>
</feature>
<reference evidence="3" key="1">
    <citation type="journal article" date="2020" name="Stud. Mycol.">
        <title>101 Dothideomycetes genomes: a test case for predicting lifestyles and emergence of pathogens.</title>
        <authorList>
            <person name="Haridas S."/>
            <person name="Albert R."/>
            <person name="Binder M."/>
            <person name="Bloem J."/>
            <person name="Labutti K."/>
            <person name="Salamov A."/>
            <person name="Andreopoulos B."/>
            <person name="Baker S."/>
            <person name="Barry K."/>
            <person name="Bills G."/>
            <person name="Bluhm B."/>
            <person name="Cannon C."/>
            <person name="Castanera R."/>
            <person name="Culley D."/>
            <person name="Daum C."/>
            <person name="Ezra D."/>
            <person name="Gonzalez J."/>
            <person name="Henrissat B."/>
            <person name="Kuo A."/>
            <person name="Liang C."/>
            <person name="Lipzen A."/>
            <person name="Lutzoni F."/>
            <person name="Magnuson J."/>
            <person name="Mondo S."/>
            <person name="Nolan M."/>
            <person name="Ohm R."/>
            <person name="Pangilinan J."/>
            <person name="Park H.-J."/>
            <person name="Ramirez L."/>
            <person name="Alfaro M."/>
            <person name="Sun H."/>
            <person name="Tritt A."/>
            <person name="Yoshinaga Y."/>
            <person name="Zwiers L.-H."/>
            <person name="Turgeon B."/>
            <person name="Goodwin S."/>
            <person name="Spatafora J."/>
            <person name="Crous P."/>
            <person name="Grigoriev I."/>
        </authorList>
    </citation>
    <scope>NUCLEOTIDE SEQUENCE</scope>
    <source>
        <strain evidence="3">CBS 175.79</strain>
    </source>
</reference>
<sequence length="165" mass="18143">MGIPYSREINAAFDQVTPLVAAGFKVLKTTKNISIVLAIIQVLTVICLAMILAVLLAILYSVNPDLEQERRELVTPTLQRLAKVSVLGILETTVAVAVGFGGFFCMGLVFVWGRGENNLEMEGNDDADKALEELDDDEPQEVKEARKKNRKAKKKNKKPEGEVAE</sequence>
<keyword evidence="2" id="KW-0472">Membrane</keyword>
<proteinExistence type="predicted"/>
<organism evidence="3 4">
    <name type="scientific">Aaosphaeria arxii CBS 175.79</name>
    <dbReference type="NCBI Taxonomy" id="1450172"/>
    <lineage>
        <taxon>Eukaryota</taxon>
        <taxon>Fungi</taxon>
        <taxon>Dikarya</taxon>
        <taxon>Ascomycota</taxon>
        <taxon>Pezizomycotina</taxon>
        <taxon>Dothideomycetes</taxon>
        <taxon>Pleosporomycetidae</taxon>
        <taxon>Pleosporales</taxon>
        <taxon>Pleosporales incertae sedis</taxon>
        <taxon>Aaosphaeria</taxon>
    </lineage>
</organism>
<dbReference type="AlphaFoldDB" id="A0A6A5XFG6"/>
<keyword evidence="2" id="KW-1133">Transmembrane helix</keyword>
<dbReference type="RefSeq" id="XP_033379910.1">
    <property type="nucleotide sequence ID" value="XM_033529020.1"/>
</dbReference>
<evidence type="ECO:0000313" key="4">
    <source>
        <dbReference type="Proteomes" id="UP000799778"/>
    </source>
</evidence>
<feature type="transmembrane region" description="Helical" evidence="2">
    <location>
        <begin position="35"/>
        <end position="62"/>
    </location>
</feature>
<evidence type="ECO:0000256" key="1">
    <source>
        <dbReference type="SAM" id="MobiDB-lite"/>
    </source>
</evidence>
<keyword evidence="4" id="KW-1185">Reference proteome</keyword>